<comment type="caution">
    <text evidence="3">The sequence shown here is derived from an EMBL/GenBank/DDBJ whole genome shotgun (WGS) entry which is preliminary data.</text>
</comment>
<keyword evidence="2" id="KW-0732">Signal</keyword>
<feature type="region of interest" description="Disordered" evidence="1">
    <location>
        <begin position="23"/>
        <end position="51"/>
    </location>
</feature>
<evidence type="ECO:0008006" key="5">
    <source>
        <dbReference type="Google" id="ProtNLM"/>
    </source>
</evidence>
<keyword evidence="4" id="KW-1185">Reference proteome</keyword>
<dbReference type="PROSITE" id="PS51257">
    <property type="entry name" value="PROKAR_LIPOPROTEIN"/>
    <property type="match status" value="1"/>
</dbReference>
<gene>
    <name evidence="3" type="ORF">Cci01nite_13230</name>
</gene>
<dbReference type="Proteomes" id="UP000659904">
    <property type="component" value="Unassembled WGS sequence"/>
</dbReference>
<dbReference type="AlphaFoldDB" id="A0A8J3KHY1"/>
<evidence type="ECO:0000313" key="3">
    <source>
        <dbReference type="EMBL" id="GIF96229.1"/>
    </source>
</evidence>
<feature type="chain" id="PRO_5039654818" description="Lipoprotein" evidence="2">
    <location>
        <begin position="22"/>
        <end position="183"/>
    </location>
</feature>
<feature type="signal peptide" evidence="2">
    <location>
        <begin position="1"/>
        <end position="21"/>
    </location>
</feature>
<evidence type="ECO:0000256" key="1">
    <source>
        <dbReference type="SAM" id="MobiDB-lite"/>
    </source>
</evidence>
<reference evidence="3 4" key="1">
    <citation type="submission" date="2021-01" db="EMBL/GenBank/DDBJ databases">
        <title>Whole genome shotgun sequence of Catellatospora citrea NBRC 14495.</title>
        <authorList>
            <person name="Komaki H."/>
            <person name="Tamura T."/>
        </authorList>
    </citation>
    <scope>NUCLEOTIDE SEQUENCE [LARGE SCALE GENOMIC DNA]</scope>
    <source>
        <strain evidence="3 4">NBRC 14495</strain>
    </source>
</reference>
<proteinExistence type="predicted"/>
<dbReference type="RefSeq" id="WP_147433125.1">
    <property type="nucleotide sequence ID" value="NZ_BONH01000004.1"/>
</dbReference>
<organism evidence="3 4">
    <name type="scientific">Catellatospora citrea</name>
    <dbReference type="NCBI Taxonomy" id="53366"/>
    <lineage>
        <taxon>Bacteria</taxon>
        <taxon>Bacillati</taxon>
        <taxon>Actinomycetota</taxon>
        <taxon>Actinomycetes</taxon>
        <taxon>Micromonosporales</taxon>
        <taxon>Micromonosporaceae</taxon>
        <taxon>Catellatospora</taxon>
    </lineage>
</organism>
<sequence>MRTRRWSAVLMLAMLASGCSGGDASPGVATAGTPGASAPTAAPSGPSDDPVQRELDFVACMRAAGVTDMPDPVPGDKSGRSALLHAMDDLGMGLKDAFQTALDGCTKFLPPAAAPSPRTPDDVTKLRAYAQCMRDNGVADVPDPDPVTGQLNHWLRQDDKAAMAALEKCRNLLPPAPTAAPKP</sequence>
<protein>
    <recommendedName>
        <fullName evidence="5">Lipoprotein</fullName>
    </recommendedName>
</protein>
<name>A0A8J3KHY1_9ACTN</name>
<evidence type="ECO:0000256" key="2">
    <source>
        <dbReference type="SAM" id="SignalP"/>
    </source>
</evidence>
<dbReference type="EMBL" id="BONH01000004">
    <property type="protein sequence ID" value="GIF96229.1"/>
    <property type="molecule type" value="Genomic_DNA"/>
</dbReference>
<feature type="compositionally biased region" description="Low complexity" evidence="1">
    <location>
        <begin position="25"/>
        <end position="47"/>
    </location>
</feature>
<evidence type="ECO:0000313" key="4">
    <source>
        <dbReference type="Proteomes" id="UP000659904"/>
    </source>
</evidence>
<accession>A0A8J3KHY1</accession>